<dbReference type="GeneID" id="19399013"/>
<dbReference type="OrthoDB" id="3938895at2759"/>
<reference evidence="2 3" key="1">
    <citation type="journal article" date="2012" name="PLoS Pathog.">
        <title>Diverse lifestyles and strategies of plant pathogenesis encoded in the genomes of eighteen Dothideomycetes fungi.</title>
        <authorList>
            <person name="Ohm R.A."/>
            <person name="Feau N."/>
            <person name="Henrissat B."/>
            <person name="Schoch C.L."/>
            <person name="Horwitz B.A."/>
            <person name="Barry K.W."/>
            <person name="Condon B.J."/>
            <person name="Copeland A.C."/>
            <person name="Dhillon B."/>
            <person name="Glaser F."/>
            <person name="Hesse C.N."/>
            <person name="Kosti I."/>
            <person name="LaButti K."/>
            <person name="Lindquist E.A."/>
            <person name="Lucas S."/>
            <person name="Salamov A.A."/>
            <person name="Bradshaw R.E."/>
            <person name="Ciuffetti L."/>
            <person name="Hamelin R.C."/>
            <person name="Kema G.H.J."/>
            <person name="Lawrence C."/>
            <person name="Scott J.A."/>
            <person name="Spatafora J.W."/>
            <person name="Turgeon B.G."/>
            <person name="de Wit P.J.G.M."/>
            <person name="Zhong S."/>
            <person name="Goodwin S.B."/>
            <person name="Grigoriev I.V."/>
        </authorList>
    </citation>
    <scope>NUCLEOTIDE SEQUENCE [LARGE SCALE GENOMIC DNA]</scope>
    <source>
        <strain evidence="3">28A</strain>
    </source>
</reference>
<protein>
    <recommendedName>
        <fullName evidence="4">Apple domain-containing protein</fullName>
    </recommendedName>
</protein>
<dbReference type="Proteomes" id="UP000016935">
    <property type="component" value="Unassembled WGS sequence"/>
</dbReference>
<evidence type="ECO:0000313" key="3">
    <source>
        <dbReference type="Proteomes" id="UP000016935"/>
    </source>
</evidence>
<evidence type="ECO:0000313" key="2">
    <source>
        <dbReference type="EMBL" id="EOA83700.1"/>
    </source>
</evidence>
<sequence>MYSATAILISSAALCAALPTSHVGPRAGGPAIMPIPSTCAVTNPLPNTSSNSNTSYIPAPSTNNDILYNAYYSSFSTNATEMATQCLQQCYGYGTHTECKTAFWAENMLVPKGYYGGEGGYLATGCVMFERELGAGDFEVAPEGQGKSAFAGTIKC</sequence>
<organism evidence="2 3">
    <name type="scientific">Exserohilum turcicum (strain 28A)</name>
    <name type="common">Northern leaf blight fungus</name>
    <name type="synonym">Setosphaeria turcica</name>
    <dbReference type="NCBI Taxonomy" id="671987"/>
    <lineage>
        <taxon>Eukaryota</taxon>
        <taxon>Fungi</taxon>
        <taxon>Dikarya</taxon>
        <taxon>Ascomycota</taxon>
        <taxon>Pezizomycotina</taxon>
        <taxon>Dothideomycetes</taxon>
        <taxon>Pleosporomycetidae</taxon>
        <taxon>Pleosporales</taxon>
        <taxon>Pleosporineae</taxon>
        <taxon>Pleosporaceae</taxon>
        <taxon>Exserohilum</taxon>
    </lineage>
</organism>
<name>R0IEI4_EXST2</name>
<reference evidence="2 3" key="2">
    <citation type="journal article" date="2013" name="PLoS Genet.">
        <title>Comparative genome structure, secondary metabolite, and effector coding capacity across Cochliobolus pathogens.</title>
        <authorList>
            <person name="Condon B.J."/>
            <person name="Leng Y."/>
            <person name="Wu D."/>
            <person name="Bushley K.E."/>
            <person name="Ohm R.A."/>
            <person name="Otillar R."/>
            <person name="Martin J."/>
            <person name="Schackwitz W."/>
            <person name="Grimwood J."/>
            <person name="MohdZainudin N."/>
            <person name="Xue C."/>
            <person name="Wang R."/>
            <person name="Manning V.A."/>
            <person name="Dhillon B."/>
            <person name="Tu Z.J."/>
            <person name="Steffenson B.J."/>
            <person name="Salamov A."/>
            <person name="Sun H."/>
            <person name="Lowry S."/>
            <person name="LaButti K."/>
            <person name="Han J."/>
            <person name="Copeland A."/>
            <person name="Lindquist E."/>
            <person name="Barry K."/>
            <person name="Schmutz J."/>
            <person name="Baker S.E."/>
            <person name="Ciuffetti L.M."/>
            <person name="Grigoriev I.V."/>
            <person name="Zhong S."/>
            <person name="Turgeon B.G."/>
        </authorList>
    </citation>
    <scope>NUCLEOTIDE SEQUENCE [LARGE SCALE GENOMIC DNA]</scope>
    <source>
        <strain evidence="3">28A</strain>
    </source>
</reference>
<dbReference type="EMBL" id="KB908814">
    <property type="protein sequence ID" value="EOA83700.1"/>
    <property type="molecule type" value="Genomic_DNA"/>
</dbReference>
<evidence type="ECO:0000256" key="1">
    <source>
        <dbReference type="SAM" id="SignalP"/>
    </source>
</evidence>
<dbReference type="AlphaFoldDB" id="R0IEI4"/>
<keyword evidence="3" id="KW-1185">Reference proteome</keyword>
<proteinExistence type="predicted"/>
<feature type="signal peptide" evidence="1">
    <location>
        <begin position="1"/>
        <end position="17"/>
    </location>
</feature>
<dbReference type="eggNOG" id="ENOG502T1R1">
    <property type="taxonomic scope" value="Eukaryota"/>
</dbReference>
<feature type="chain" id="PRO_5004343059" description="Apple domain-containing protein" evidence="1">
    <location>
        <begin position="18"/>
        <end position="156"/>
    </location>
</feature>
<keyword evidence="1" id="KW-0732">Signal</keyword>
<accession>R0IEI4</accession>
<gene>
    <name evidence="2" type="ORF">SETTUDRAFT_164155</name>
</gene>
<dbReference type="RefSeq" id="XP_008028215.1">
    <property type="nucleotide sequence ID" value="XM_008030024.1"/>
</dbReference>
<evidence type="ECO:0008006" key="4">
    <source>
        <dbReference type="Google" id="ProtNLM"/>
    </source>
</evidence>
<dbReference type="HOGENOM" id="CLU_102609_0_0_1"/>